<comment type="caution">
    <text evidence="15">Lacks conserved residue(s) required for the propagation of feature annotation.</text>
</comment>
<evidence type="ECO:0000256" key="6">
    <source>
        <dbReference type="ARBA" id="ARBA00022842"/>
    </source>
</evidence>
<evidence type="ECO:0000256" key="14">
    <source>
        <dbReference type="ARBA" id="ARBA00029490"/>
    </source>
</evidence>
<organism evidence="18 19">
    <name type="scientific">Insulibacter thermoxylanivorax</name>
    <dbReference type="NCBI Taxonomy" id="2749268"/>
    <lineage>
        <taxon>Bacteria</taxon>
        <taxon>Bacillati</taxon>
        <taxon>Bacillota</taxon>
        <taxon>Bacilli</taxon>
        <taxon>Bacillales</taxon>
        <taxon>Paenibacillaceae</taxon>
        <taxon>Insulibacter</taxon>
    </lineage>
</organism>
<comment type="cofactor">
    <cofactor evidence="15">
        <name>[2Fe-2S] cluster</name>
        <dbReference type="ChEBI" id="CHEBI:190135"/>
    </cofactor>
    <text evidence="15">Binds 1 [2Fe-2S] cluster per subunit. This cluster acts as a Lewis acid cofactor.</text>
</comment>
<evidence type="ECO:0000313" key="18">
    <source>
        <dbReference type="EMBL" id="GFR38125.1"/>
    </source>
</evidence>
<evidence type="ECO:0000259" key="16">
    <source>
        <dbReference type="Pfam" id="PF00920"/>
    </source>
</evidence>
<dbReference type="SUPFAM" id="SSF143975">
    <property type="entry name" value="IlvD/EDD N-terminal domain-like"/>
    <property type="match status" value="1"/>
</dbReference>
<dbReference type="InterPro" id="IPR037237">
    <property type="entry name" value="IlvD/EDD_N"/>
</dbReference>
<dbReference type="NCBIfam" id="TIGR00110">
    <property type="entry name" value="ilvD"/>
    <property type="match status" value="1"/>
</dbReference>
<feature type="domain" description="Dihydroxy-acid/6-phosphogluconate dehydratase N-terminal" evidence="16">
    <location>
        <begin position="40"/>
        <end position="357"/>
    </location>
</feature>
<dbReference type="PROSITE" id="PS00886">
    <property type="entry name" value="ILVD_EDD_1"/>
    <property type="match status" value="1"/>
</dbReference>
<evidence type="ECO:0000256" key="9">
    <source>
        <dbReference type="ARBA" id="ARBA00023239"/>
    </source>
</evidence>
<feature type="binding site" evidence="15">
    <location>
        <position position="87"/>
    </location>
    <ligand>
        <name>Mg(2+)</name>
        <dbReference type="ChEBI" id="CHEBI:18420"/>
    </ligand>
</feature>
<keyword evidence="4 15" id="KW-0001">2Fe-2S</keyword>
<sequence>MTKEHHDLRIHSHVVSDGLHRAPNRAMLRAVGFSDEDFSKPQIGIASTWSDVTPCNMHIDQLADEVRKGVSEGGGVPLTFGTITVSDAISMGHEGMRFSLPSRDIIADSIETVVSAERMDGVVAIGGCDKNMPGCLIAIGRLNLPAVFVYGGTIAPGNLKGQDIDIVSVFEAVGEYNRRAIDGEQLYHIECHACPGAGSCGGMYTANTMAAAIEALGMSPPGSSSNPAVSEAKRRDCQEAGKMVVELLRKGIFPRQIMTKRAFENAITVVMALGGSTNAILHLLAMAHAVEVELTLDDFEKVRAKVPVLADMKPSGRYVMQDLHVAGGVPAVMRLLLQAGMLHGDCLTITGKTLAENLADWPDLKEGQQVIRPLDNPYRETGHLVILRGNLAPEGAVVKMSGIQAERFQGPARVFDTEEAATDALMKDEIKPGDVIIIRYAGPKGGPGMPEMLAITAIVIGKGLNGKVALLTDGRFSGGSHGFVVGHISPEAQVGGPIALVQDGDLVTVDSVMQEIQLHVSDEELERRRRSWQAPPLRYQKGVLYKYAKLVSSASQGAVTDL</sequence>
<evidence type="ECO:0000256" key="7">
    <source>
        <dbReference type="ARBA" id="ARBA00023004"/>
    </source>
</evidence>
<feature type="binding site" evidence="15">
    <location>
        <position position="451"/>
    </location>
    <ligand>
        <name>Mg(2+)</name>
        <dbReference type="ChEBI" id="CHEBI:18420"/>
    </ligand>
</feature>
<evidence type="ECO:0000256" key="15">
    <source>
        <dbReference type="HAMAP-Rule" id="MF_00012"/>
    </source>
</evidence>
<protein>
    <recommendedName>
        <fullName evidence="14 15">Dihydroxy-acid dehydratase</fullName>
        <shortName evidence="15">DAD</shortName>
        <ecNumber evidence="14 15">4.2.1.9</ecNumber>
    </recommendedName>
</protein>
<dbReference type="Pfam" id="PF00920">
    <property type="entry name" value="ILVD_EDD_N"/>
    <property type="match status" value="1"/>
</dbReference>
<evidence type="ECO:0000256" key="10">
    <source>
        <dbReference type="ARBA" id="ARBA00023304"/>
    </source>
</evidence>
<dbReference type="Gene3D" id="3.50.30.80">
    <property type="entry name" value="IlvD/EDD C-terminal domain-like"/>
    <property type="match status" value="1"/>
</dbReference>
<dbReference type="InterPro" id="IPR000581">
    <property type="entry name" value="ILV_EDD_N"/>
</dbReference>
<evidence type="ECO:0000259" key="17">
    <source>
        <dbReference type="Pfam" id="PF24877"/>
    </source>
</evidence>
<dbReference type="GO" id="GO:0004160">
    <property type="term" value="F:dihydroxy-acid dehydratase activity"/>
    <property type="evidence" value="ECO:0007669"/>
    <property type="project" value="UniProtKB-UniRule"/>
</dbReference>
<feature type="domain" description="Dihydroxy-acid/6-phosphogluconate dehydratase C-terminal" evidence="17">
    <location>
        <begin position="369"/>
        <end position="558"/>
    </location>
</feature>
<dbReference type="PROSITE" id="PS00887">
    <property type="entry name" value="ILVD_EDD_2"/>
    <property type="match status" value="1"/>
</dbReference>
<evidence type="ECO:0000256" key="12">
    <source>
        <dbReference type="ARBA" id="ARBA00029436"/>
    </source>
</evidence>
<keyword evidence="3 15" id="KW-0028">Amino-acid biosynthesis</keyword>
<feature type="binding site" evidence="15">
    <location>
        <position position="55"/>
    </location>
    <ligand>
        <name>[2Fe-2S] cluster</name>
        <dbReference type="ChEBI" id="CHEBI:190135"/>
    </ligand>
</feature>
<dbReference type="AlphaFoldDB" id="A0A916QCB1"/>
<evidence type="ECO:0000256" key="4">
    <source>
        <dbReference type="ARBA" id="ARBA00022714"/>
    </source>
</evidence>
<keyword evidence="6 15" id="KW-0460">Magnesium</keyword>
<dbReference type="PANTHER" id="PTHR21000:SF5">
    <property type="entry name" value="DIHYDROXY-ACID DEHYDRATASE, MITOCHONDRIAL"/>
    <property type="match status" value="1"/>
</dbReference>
<dbReference type="FunFam" id="3.50.30.80:FF:000001">
    <property type="entry name" value="Dihydroxy-acid dehydratase"/>
    <property type="match status" value="1"/>
</dbReference>
<dbReference type="Proteomes" id="UP000654993">
    <property type="component" value="Unassembled WGS sequence"/>
</dbReference>
<evidence type="ECO:0000313" key="19">
    <source>
        <dbReference type="Proteomes" id="UP000654993"/>
    </source>
</evidence>
<dbReference type="InterPro" id="IPR050165">
    <property type="entry name" value="DHAD_IlvD/Edd"/>
</dbReference>
<evidence type="ECO:0000256" key="11">
    <source>
        <dbReference type="ARBA" id="ARBA00029304"/>
    </source>
</evidence>
<evidence type="ECO:0000256" key="1">
    <source>
        <dbReference type="ARBA" id="ARBA00001946"/>
    </source>
</evidence>
<reference evidence="18" key="1">
    <citation type="submission" date="2020-08" db="EMBL/GenBank/DDBJ databases">
        <authorList>
            <person name="Uke A."/>
            <person name="Chhe C."/>
            <person name="Baramee S."/>
            <person name="Kosugi A."/>
        </authorList>
    </citation>
    <scope>NUCLEOTIDE SEQUENCE</scope>
    <source>
        <strain evidence="18">DA-C8</strain>
    </source>
</reference>
<proteinExistence type="inferred from homology"/>
<evidence type="ECO:0000256" key="5">
    <source>
        <dbReference type="ARBA" id="ARBA00022723"/>
    </source>
</evidence>
<dbReference type="EMBL" id="BMAQ01000011">
    <property type="protein sequence ID" value="GFR38125.1"/>
    <property type="molecule type" value="Genomic_DNA"/>
</dbReference>
<comment type="catalytic activity">
    <reaction evidence="11">
        <text>(2R)-2,3-dihydroxy-3-methylbutanoate = 3-methyl-2-oxobutanoate + H2O</text>
        <dbReference type="Rhea" id="RHEA:24809"/>
        <dbReference type="ChEBI" id="CHEBI:11851"/>
        <dbReference type="ChEBI" id="CHEBI:15377"/>
        <dbReference type="ChEBI" id="CHEBI:49072"/>
        <dbReference type="EC" id="4.2.1.9"/>
    </reaction>
    <physiologicalReaction direction="left-to-right" evidence="11">
        <dbReference type="Rhea" id="RHEA:24810"/>
    </physiologicalReaction>
</comment>
<name>A0A916QCB1_9BACL</name>
<accession>A0A916QCB1</accession>
<keyword evidence="9 15" id="KW-0456">Lyase</keyword>
<dbReference type="PANTHER" id="PTHR21000">
    <property type="entry name" value="DIHYDROXY-ACID DEHYDRATASE DAD"/>
    <property type="match status" value="1"/>
</dbReference>
<comment type="cofactor">
    <cofactor evidence="1 15">
        <name>Mg(2+)</name>
        <dbReference type="ChEBI" id="CHEBI:18420"/>
    </cofactor>
</comment>
<dbReference type="GO" id="GO:0051537">
    <property type="term" value="F:2 iron, 2 sulfur cluster binding"/>
    <property type="evidence" value="ECO:0007669"/>
    <property type="project" value="UniProtKB-UniRule"/>
</dbReference>
<evidence type="ECO:0000256" key="8">
    <source>
        <dbReference type="ARBA" id="ARBA00023014"/>
    </source>
</evidence>
<reference evidence="18" key="2">
    <citation type="journal article" date="2021" name="Data Brief">
        <title>Draft genome sequence data of the facultative, thermophilic, xylanolytic bacterium Paenibacillus sp. strain DA-C8.</title>
        <authorList>
            <person name="Chhe C."/>
            <person name="Uke A."/>
            <person name="Baramee S."/>
            <person name="Ungkulpasvich U."/>
            <person name="Tachaapaikoon C."/>
            <person name="Pason P."/>
            <person name="Waeonukul R."/>
            <person name="Ratanakhanokchai K."/>
            <person name="Kosugi A."/>
        </authorList>
    </citation>
    <scope>NUCLEOTIDE SEQUENCE</scope>
    <source>
        <strain evidence="18">DA-C8</strain>
    </source>
</reference>
<feature type="active site" description="Proton acceptor" evidence="15">
    <location>
        <position position="477"/>
    </location>
</feature>
<feature type="modified residue" description="N6-carboxylysine" evidence="15">
    <location>
        <position position="130"/>
    </location>
</feature>
<dbReference type="HAMAP" id="MF_00012">
    <property type="entry name" value="IlvD"/>
    <property type="match status" value="1"/>
</dbReference>
<evidence type="ECO:0000256" key="2">
    <source>
        <dbReference type="ARBA" id="ARBA00006486"/>
    </source>
</evidence>
<gene>
    <name evidence="18" type="primary">ilvD_1</name>
    <name evidence="15" type="synonym">ilvD</name>
    <name evidence="18" type="ORF">PRECH8_14210</name>
</gene>
<feature type="binding site" evidence="15">
    <location>
        <position position="129"/>
    </location>
    <ligand>
        <name>Mg(2+)</name>
        <dbReference type="ChEBI" id="CHEBI:18420"/>
    </ligand>
</feature>
<dbReference type="Pfam" id="PF24877">
    <property type="entry name" value="ILV_EDD_C"/>
    <property type="match status" value="1"/>
</dbReference>
<dbReference type="InterPro" id="IPR042096">
    <property type="entry name" value="Dihydro-acid_dehy_C"/>
</dbReference>
<dbReference type="InterPro" id="IPR056740">
    <property type="entry name" value="ILV_EDD_C"/>
</dbReference>
<comment type="subunit">
    <text evidence="15">Homodimer.</text>
</comment>
<dbReference type="SUPFAM" id="SSF52016">
    <property type="entry name" value="LeuD/IlvD-like"/>
    <property type="match status" value="1"/>
</dbReference>
<dbReference type="InterPro" id="IPR020558">
    <property type="entry name" value="DiOHA_6PGluconate_deHydtase_CS"/>
</dbReference>
<dbReference type="EC" id="4.2.1.9" evidence="14 15"/>
<evidence type="ECO:0000256" key="3">
    <source>
        <dbReference type="ARBA" id="ARBA00022605"/>
    </source>
</evidence>
<comment type="similarity">
    <text evidence="2 15">Belongs to the IlvD/Edd family.</text>
</comment>
<comment type="pathway">
    <text evidence="12 15">Amino-acid biosynthesis; L-valine biosynthesis; L-valine from pyruvate: step 3/4.</text>
</comment>
<dbReference type="GO" id="GO:0000287">
    <property type="term" value="F:magnesium ion binding"/>
    <property type="evidence" value="ECO:0007669"/>
    <property type="project" value="UniProtKB-UniRule"/>
</dbReference>
<comment type="catalytic activity">
    <reaction evidence="15">
        <text>(2R,3R)-2,3-dihydroxy-3-methylpentanoate = (S)-3-methyl-2-oxopentanoate + H2O</text>
        <dbReference type="Rhea" id="RHEA:27694"/>
        <dbReference type="ChEBI" id="CHEBI:15377"/>
        <dbReference type="ChEBI" id="CHEBI:35146"/>
        <dbReference type="ChEBI" id="CHEBI:49258"/>
        <dbReference type="EC" id="4.2.1.9"/>
    </reaction>
</comment>
<dbReference type="RefSeq" id="WP_200966389.1">
    <property type="nucleotide sequence ID" value="NZ_BMAQ01000011.1"/>
</dbReference>
<dbReference type="GO" id="GO:0009097">
    <property type="term" value="P:isoleucine biosynthetic process"/>
    <property type="evidence" value="ECO:0007669"/>
    <property type="project" value="UniProtKB-UniRule"/>
</dbReference>
<dbReference type="InterPro" id="IPR004404">
    <property type="entry name" value="DihydroxyA_deHydtase"/>
</dbReference>
<comment type="function">
    <text evidence="15">Functions in the biosynthesis of branched-chain amino acids. Catalyzes the dehydration of (2R,3R)-2,3-dihydroxy-3-methylpentanoate (2,3-dihydroxy-3-methylvalerate) into 2-oxo-3-methylpentanoate (2-oxo-3-methylvalerate) and of (2R)-2,3-dihydroxy-3-methylbutanoate (2,3-dihydroxyisovalerate) into 2-oxo-3-methylbutanoate (2-oxoisovalerate), the penultimate precursor to L-isoleucine and L-valine, respectively.</text>
</comment>
<feature type="binding site" description="via carbamate group" evidence="15">
    <location>
        <position position="130"/>
    </location>
    <ligand>
        <name>Mg(2+)</name>
        <dbReference type="ChEBI" id="CHEBI:18420"/>
    </ligand>
</feature>
<comment type="caution">
    <text evidence="18">The sequence shown here is derived from an EMBL/GenBank/DDBJ whole genome shotgun (WGS) entry which is preliminary data.</text>
</comment>
<keyword evidence="19" id="KW-1185">Reference proteome</keyword>
<comment type="pathway">
    <text evidence="13 15">Amino-acid biosynthesis; L-isoleucine biosynthesis; L-isoleucine from 2-oxobutanoate: step 3/4.</text>
</comment>
<keyword evidence="8 15" id="KW-0411">Iron-sulfur</keyword>
<dbReference type="GO" id="GO:0009099">
    <property type="term" value="P:L-valine biosynthetic process"/>
    <property type="evidence" value="ECO:0007669"/>
    <property type="project" value="UniProtKB-UniRule"/>
</dbReference>
<keyword evidence="10 15" id="KW-0100">Branched-chain amino acid biosynthesis</keyword>
<dbReference type="NCBIfam" id="NF002068">
    <property type="entry name" value="PRK00911.1"/>
    <property type="match status" value="1"/>
</dbReference>
<evidence type="ECO:0000256" key="13">
    <source>
        <dbReference type="ARBA" id="ARBA00029437"/>
    </source>
</evidence>
<keyword evidence="5 15" id="KW-0479">Metal-binding</keyword>
<keyword evidence="7 15" id="KW-0408">Iron</keyword>